<proteinExistence type="predicted"/>
<organism evidence="1 2">
    <name type="scientific">Candidatus Methanogaster sp</name>
    <dbReference type="NCBI Taxonomy" id="3386292"/>
    <lineage>
        <taxon>Archaea</taxon>
        <taxon>Methanobacteriati</taxon>
        <taxon>Methanobacteriota</taxon>
        <taxon>Stenosarchaea group</taxon>
        <taxon>Methanomicrobia</taxon>
        <taxon>Methanosarcinales</taxon>
        <taxon>ANME-2 cluster</taxon>
        <taxon>Candidatus Methanogasteraceae</taxon>
        <taxon>Candidatus Methanogaster</taxon>
    </lineage>
</organism>
<comment type="caution">
    <text evidence="1">The sequence shown here is derived from an EMBL/GenBank/DDBJ whole genome shotgun (WGS) entry which is preliminary data.</text>
</comment>
<sequence>MSVSDFRDHEIYADLRVTPPVIIRVDGRSFKNLLQRHGFEKPFDRRFASAMAGATELLFQQSGLYPVVAYTFSDEVNILFRDALPFDGRIEKLVSVVPSSISSALTRSLKIAPIAFDGRVIPLHHEQIIEYLVWRQAEAWRNCINGYGHYTLCSDGLSGEDAASRMLGLRASDIHELCFQHGINLGKVPLWQRRGVLVYWEEYTKPGYDPVRDIEVVVNRKRITQNWDLPIFASDEGGVMVRELVGV</sequence>
<gene>
    <name evidence="1" type="ORF">C4B59_07865</name>
</gene>
<dbReference type="EMBL" id="PQXF01000012">
    <property type="protein sequence ID" value="PXF60736.1"/>
    <property type="molecule type" value="Genomic_DNA"/>
</dbReference>
<protein>
    <submittedName>
        <fullName evidence="1">tRNA 5'-guanylyltransferase</fullName>
    </submittedName>
</protein>
<evidence type="ECO:0000313" key="2">
    <source>
        <dbReference type="Proteomes" id="UP000248329"/>
    </source>
</evidence>
<evidence type="ECO:0000313" key="1">
    <source>
        <dbReference type="EMBL" id="PXF60736.1"/>
    </source>
</evidence>
<dbReference type="Proteomes" id="UP000248329">
    <property type="component" value="Unassembled WGS sequence"/>
</dbReference>
<accession>A0AC61L263</accession>
<reference evidence="1" key="1">
    <citation type="submission" date="2018-01" db="EMBL/GenBank/DDBJ databases">
        <authorList>
            <person name="Krukenberg V."/>
        </authorList>
    </citation>
    <scope>NUCLEOTIDE SEQUENCE</scope>
    <source>
        <strain evidence="1">E20ANME2</strain>
    </source>
</reference>
<name>A0AC61L263_9EURY</name>